<organism evidence="1">
    <name type="scientific">termite gut metagenome</name>
    <dbReference type="NCBI Taxonomy" id="433724"/>
    <lineage>
        <taxon>unclassified sequences</taxon>
        <taxon>metagenomes</taxon>
        <taxon>organismal metagenomes</taxon>
    </lineage>
</organism>
<gene>
    <name evidence="1" type="ORF">EZS27_029968</name>
</gene>
<proteinExistence type="predicted"/>
<comment type="caution">
    <text evidence="1">The sequence shown here is derived from an EMBL/GenBank/DDBJ whole genome shotgun (WGS) entry which is preliminary data.</text>
</comment>
<reference evidence="1" key="1">
    <citation type="submission" date="2019-03" db="EMBL/GenBank/DDBJ databases">
        <title>Single cell metagenomics reveals metabolic interactions within the superorganism composed of flagellate Streblomastix strix and complex community of Bacteroidetes bacteria on its surface.</title>
        <authorList>
            <person name="Treitli S.C."/>
            <person name="Kolisko M."/>
            <person name="Husnik F."/>
            <person name="Keeling P."/>
            <person name="Hampl V."/>
        </authorList>
    </citation>
    <scope>NUCLEOTIDE SEQUENCE</scope>
    <source>
        <strain evidence="1">STM</strain>
    </source>
</reference>
<dbReference type="EMBL" id="SNRY01003649">
    <property type="protein sequence ID" value="KAA6320234.1"/>
    <property type="molecule type" value="Genomic_DNA"/>
</dbReference>
<accession>A0A5J4QHD0</accession>
<sequence>MNYTVSYPKKRTYEKYDESHFLLYLNEPAVEIEKTSETFSEGSETPETVPGFSYTGEMQDGGTLVEAKQADYGSFVSGLIRTRYSSDDVEALQGNMLLVIENPDSDKSKGYKDSWDEFQAFRNDCKKSIKKLLGL</sequence>
<protein>
    <submittedName>
        <fullName evidence="1">Uncharacterized protein</fullName>
    </submittedName>
</protein>
<name>A0A5J4QHD0_9ZZZZ</name>
<dbReference type="AlphaFoldDB" id="A0A5J4QHD0"/>
<evidence type="ECO:0000313" key="1">
    <source>
        <dbReference type="EMBL" id="KAA6320234.1"/>
    </source>
</evidence>